<evidence type="ECO:0000256" key="3">
    <source>
        <dbReference type="ARBA" id="ARBA00022475"/>
    </source>
</evidence>
<dbReference type="Pfam" id="PF02469">
    <property type="entry name" value="Fasciclin"/>
    <property type="match status" value="1"/>
</dbReference>
<feature type="compositionally biased region" description="Polar residues" evidence="11">
    <location>
        <begin position="230"/>
        <end position="246"/>
    </location>
</feature>
<reference evidence="14" key="1">
    <citation type="submission" date="2019-10" db="EMBL/GenBank/DDBJ databases">
        <authorList>
            <person name="Zhang R."/>
            <person name="Pan Y."/>
            <person name="Wang J."/>
            <person name="Ma R."/>
            <person name="Yu S."/>
        </authorList>
    </citation>
    <scope>NUCLEOTIDE SEQUENCE</scope>
    <source>
        <strain evidence="14">LA-IB0</strain>
        <tissue evidence="14">Leaf</tissue>
    </source>
</reference>
<evidence type="ECO:0000256" key="4">
    <source>
        <dbReference type="ARBA" id="ARBA00022622"/>
    </source>
</evidence>
<keyword evidence="7" id="KW-0472">Membrane</keyword>
<evidence type="ECO:0000256" key="1">
    <source>
        <dbReference type="ARBA" id="ARBA00004609"/>
    </source>
</evidence>
<evidence type="ECO:0000256" key="7">
    <source>
        <dbReference type="ARBA" id="ARBA00023136"/>
    </source>
</evidence>
<name>A0AAV6Y370_9LAMI</name>
<comment type="similarity">
    <text evidence="2">Belongs to the fasciclin-like AGP family.</text>
</comment>
<keyword evidence="8" id="KW-0325">Glycoprotein</keyword>
<evidence type="ECO:0000256" key="9">
    <source>
        <dbReference type="ARBA" id="ARBA00023288"/>
    </source>
</evidence>
<dbReference type="FunFam" id="2.30.180.10:FF:000015">
    <property type="entry name" value="Fasciclin-like arabinogalactan protein 3"/>
    <property type="match status" value="1"/>
</dbReference>
<comment type="caution">
    <text evidence="14">The sequence shown here is derived from an EMBL/GenBank/DDBJ whole genome shotgun (WGS) entry which is preliminary data.</text>
</comment>
<evidence type="ECO:0000256" key="11">
    <source>
        <dbReference type="SAM" id="MobiDB-lite"/>
    </source>
</evidence>
<feature type="signal peptide" evidence="12">
    <location>
        <begin position="1"/>
        <end position="22"/>
    </location>
</feature>
<evidence type="ECO:0000259" key="13">
    <source>
        <dbReference type="PROSITE" id="PS50213"/>
    </source>
</evidence>
<feature type="chain" id="PRO_5043709048" description="FAS1 domain-containing protein" evidence="12">
    <location>
        <begin position="23"/>
        <end position="310"/>
    </location>
</feature>
<dbReference type="PANTHER" id="PTHR32382">
    <property type="entry name" value="FASCICLIN-LIKE ARABINOGALACTAN PROTEIN"/>
    <property type="match status" value="1"/>
</dbReference>
<proteinExistence type="inferred from homology"/>
<feature type="region of interest" description="Disordered" evidence="11">
    <location>
        <begin position="178"/>
        <end position="280"/>
    </location>
</feature>
<dbReference type="PANTHER" id="PTHR32382:SF78">
    <property type="entry name" value="MUCIN-1-LIKE"/>
    <property type="match status" value="1"/>
</dbReference>
<keyword evidence="4" id="KW-0336">GPI-anchor</keyword>
<organism evidence="14 15">
    <name type="scientific">Buddleja alternifolia</name>
    <dbReference type="NCBI Taxonomy" id="168488"/>
    <lineage>
        <taxon>Eukaryota</taxon>
        <taxon>Viridiplantae</taxon>
        <taxon>Streptophyta</taxon>
        <taxon>Embryophyta</taxon>
        <taxon>Tracheophyta</taxon>
        <taxon>Spermatophyta</taxon>
        <taxon>Magnoliopsida</taxon>
        <taxon>eudicotyledons</taxon>
        <taxon>Gunneridae</taxon>
        <taxon>Pentapetalae</taxon>
        <taxon>asterids</taxon>
        <taxon>lamiids</taxon>
        <taxon>Lamiales</taxon>
        <taxon>Scrophulariaceae</taxon>
        <taxon>Buddlejeae</taxon>
        <taxon>Buddleja</taxon>
    </lineage>
</organism>
<dbReference type="AlphaFoldDB" id="A0AAV6Y370"/>
<dbReference type="InterPro" id="IPR033254">
    <property type="entry name" value="Plant_FLA"/>
</dbReference>
<dbReference type="PROSITE" id="PS50213">
    <property type="entry name" value="FAS1"/>
    <property type="match status" value="1"/>
</dbReference>
<protein>
    <recommendedName>
        <fullName evidence="13">FAS1 domain-containing protein</fullName>
    </recommendedName>
</protein>
<dbReference type="SUPFAM" id="SSF82153">
    <property type="entry name" value="FAS1 domain"/>
    <property type="match status" value="1"/>
</dbReference>
<comment type="subcellular location">
    <subcellularLocation>
        <location evidence="1">Cell membrane</location>
        <topology evidence="1">Lipid-anchor</topology>
        <topology evidence="1">GPI-anchor</topology>
    </subcellularLocation>
</comment>
<dbReference type="Proteomes" id="UP000826271">
    <property type="component" value="Unassembled WGS sequence"/>
</dbReference>
<keyword evidence="3" id="KW-1003">Cell membrane</keyword>
<keyword evidence="15" id="KW-1185">Reference proteome</keyword>
<feature type="domain" description="FAS1" evidence="13">
    <location>
        <begin position="22"/>
        <end position="157"/>
    </location>
</feature>
<evidence type="ECO:0000313" key="14">
    <source>
        <dbReference type="EMBL" id="KAG8388190.1"/>
    </source>
</evidence>
<feature type="compositionally biased region" description="Low complexity" evidence="11">
    <location>
        <begin position="259"/>
        <end position="280"/>
    </location>
</feature>
<keyword evidence="6" id="KW-0654">Proteoglycan</keyword>
<dbReference type="Gene3D" id="2.30.180.10">
    <property type="entry name" value="FAS1 domain"/>
    <property type="match status" value="1"/>
</dbReference>
<dbReference type="InterPro" id="IPR036378">
    <property type="entry name" value="FAS1_dom_sf"/>
</dbReference>
<evidence type="ECO:0000256" key="10">
    <source>
        <dbReference type="ARBA" id="ARBA00024686"/>
    </source>
</evidence>
<evidence type="ECO:0000256" key="8">
    <source>
        <dbReference type="ARBA" id="ARBA00023180"/>
    </source>
</evidence>
<evidence type="ECO:0000256" key="6">
    <source>
        <dbReference type="ARBA" id="ARBA00022974"/>
    </source>
</evidence>
<accession>A0AAV6Y370</accession>
<evidence type="ECO:0000256" key="12">
    <source>
        <dbReference type="SAM" id="SignalP"/>
    </source>
</evidence>
<evidence type="ECO:0000313" key="15">
    <source>
        <dbReference type="Proteomes" id="UP000826271"/>
    </source>
</evidence>
<dbReference type="GO" id="GO:0098552">
    <property type="term" value="C:side of membrane"/>
    <property type="evidence" value="ECO:0007669"/>
    <property type="project" value="UniProtKB-KW"/>
</dbReference>
<dbReference type="InterPro" id="IPR000782">
    <property type="entry name" value="FAS1_domain"/>
</dbReference>
<gene>
    <name evidence="14" type="ORF">BUALT_Bualt02G0100000</name>
</gene>
<dbReference type="GO" id="GO:0005886">
    <property type="term" value="C:plasma membrane"/>
    <property type="evidence" value="ECO:0007669"/>
    <property type="project" value="UniProtKB-SubCell"/>
</dbReference>
<keyword evidence="5 12" id="KW-0732">Signal</keyword>
<sequence>MKMSVKFSLFFSFFLLFLKANAFNVTQILSQYPNFSNFNNYLTQTNLVSEINSRQTITVLAVENDNLSPLSGKSSDVLKNILSVHVILDYFDVPKLQKLTSGSTTLTTLFQSSGLAKGQQGFLNVSHPSTDSVAFASVVSGATPGSHLVKSIVSKPYNISVLQVSKVIIPQGIDGPTNSAPNNSASASPSIAPSAGPKVTPTPSMSPSTSPNMVPSTSPSIAPTTSSRSLAPSHSPTSAESPTEVLTPSATPDSPPMPSADAPTANAPVADAPGPGAAADVPPNAGITLQIDLVSVFTMALSTLCLTSRI</sequence>
<evidence type="ECO:0000256" key="5">
    <source>
        <dbReference type="ARBA" id="ARBA00022729"/>
    </source>
</evidence>
<keyword evidence="9" id="KW-0449">Lipoprotein</keyword>
<evidence type="ECO:0000256" key="2">
    <source>
        <dbReference type="ARBA" id="ARBA00007843"/>
    </source>
</evidence>
<dbReference type="EMBL" id="WHWC01000002">
    <property type="protein sequence ID" value="KAG8388190.1"/>
    <property type="molecule type" value="Genomic_DNA"/>
</dbReference>
<comment type="function">
    <text evidence="10">May be a cell surface adhesion protein.</text>
</comment>
<feature type="compositionally biased region" description="Low complexity" evidence="11">
    <location>
        <begin position="178"/>
        <end position="229"/>
    </location>
</feature>